<evidence type="ECO:0000256" key="2">
    <source>
        <dbReference type="ARBA" id="ARBA00006375"/>
    </source>
</evidence>
<proteinExistence type="inferred from homology"/>
<comment type="similarity">
    <text evidence="2 8">Belongs to the mitochondrial carrier (TC 2.A.29) family.</text>
</comment>
<dbReference type="InterPro" id="IPR002067">
    <property type="entry name" value="MCP"/>
</dbReference>
<evidence type="ECO:0000256" key="4">
    <source>
        <dbReference type="ARBA" id="ARBA00022692"/>
    </source>
</evidence>
<dbReference type="GO" id="GO:0005739">
    <property type="term" value="C:mitochondrion"/>
    <property type="evidence" value="ECO:0007669"/>
    <property type="project" value="TreeGrafter"/>
</dbReference>
<feature type="repeat" description="Solcar" evidence="7">
    <location>
        <begin position="117"/>
        <end position="201"/>
    </location>
</feature>
<comment type="subcellular location">
    <subcellularLocation>
        <location evidence="1">Membrane</location>
        <topology evidence="1">Multi-pass membrane protein</topology>
    </subcellularLocation>
</comment>
<dbReference type="Gene3D" id="1.50.40.10">
    <property type="entry name" value="Mitochondrial carrier domain"/>
    <property type="match status" value="1"/>
</dbReference>
<gene>
    <name evidence="9" type="ORF">PHAECO_LOCUS12858</name>
</gene>
<evidence type="ECO:0000256" key="1">
    <source>
        <dbReference type="ARBA" id="ARBA00004141"/>
    </source>
</evidence>
<dbReference type="PANTHER" id="PTHR46181:SF3">
    <property type="entry name" value="MITOCHONDRIAL GLYCINE TRANSPORTER"/>
    <property type="match status" value="1"/>
</dbReference>
<keyword evidence="4 7" id="KW-0812">Transmembrane</keyword>
<evidence type="ECO:0008006" key="11">
    <source>
        <dbReference type="Google" id="ProtNLM"/>
    </source>
</evidence>
<evidence type="ECO:0000313" key="9">
    <source>
        <dbReference type="EMBL" id="CAG9825189.1"/>
    </source>
</evidence>
<dbReference type="PROSITE" id="PS50920">
    <property type="entry name" value="SOLCAR"/>
    <property type="match status" value="3"/>
</dbReference>
<feature type="repeat" description="Solcar" evidence="7">
    <location>
        <begin position="211"/>
        <end position="293"/>
    </location>
</feature>
<evidence type="ECO:0000256" key="5">
    <source>
        <dbReference type="ARBA" id="ARBA00022737"/>
    </source>
</evidence>
<dbReference type="OrthoDB" id="1924968at2759"/>
<reference evidence="9" key="2">
    <citation type="submission" date="2022-10" db="EMBL/GenBank/DDBJ databases">
        <authorList>
            <consortium name="ENA_rothamsted_submissions"/>
            <consortium name="culmorum"/>
            <person name="King R."/>
        </authorList>
    </citation>
    <scope>NUCLEOTIDE SEQUENCE</scope>
</reference>
<evidence type="ECO:0000256" key="6">
    <source>
        <dbReference type="ARBA" id="ARBA00023136"/>
    </source>
</evidence>
<dbReference type="GO" id="GO:1904983">
    <property type="term" value="P:glycine import into mitochondrion"/>
    <property type="evidence" value="ECO:0007669"/>
    <property type="project" value="TreeGrafter"/>
</dbReference>
<organism evidence="9 10">
    <name type="scientific">Phaedon cochleariae</name>
    <name type="common">Mustard beetle</name>
    <dbReference type="NCBI Taxonomy" id="80249"/>
    <lineage>
        <taxon>Eukaryota</taxon>
        <taxon>Metazoa</taxon>
        <taxon>Ecdysozoa</taxon>
        <taxon>Arthropoda</taxon>
        <taxon>Hexapoda</taxon>
        <taxon>Insecta</taxon>
        <taxon>Pterygota</taxon>
        <taxon>Neoptera</taxon>
        <taxon>Endopterygota</taxon>
        <taxon>Coleoptera</taxon>
        <taxon>Polyphaga</taxon>
        <taxon>Cucujiformia</taxon>
        <taxon>Chrysomeloidea</taxon>
        <taxon>Chrysomelidae</taxon>
        <taxon>Chrysomelinae</taxon>
        <taxon>Chrysomelini</taxon>
        <taxon>Phaedon</taxon>
    </lineage>
</organism>
<keyword evidence="10" id="KW-1185">Reference proteome</keyword>
<dbReference type="SUPFAM" id="SSF103506">
    <property type="entry name" value="Mitochondrial carrier"/>
    <property type="match status" value="1"/>
</dbReference>
<name>A0A9N9SMH9_PHACE</name>
<dbReference type="PANTHER" id="PTHR46181">
    <property type="entry name" value="MITOCHONDRIAL GLYCINE TRANSPORTER"/>
    <property type="match status" value="1"/>
</dbReference>
<dbReference type="InterPro" id="IPR023395">
    <property type="entry name" value="MCP_dom_sf"/>
</dbReference>
<keyword evidence="6 7" id="KW-0472">Membrane</keyword>
<dbReference type="GO" id="GO:0015187">
    <property type="term" value="F:glycine transmembrane transporter activity"/>
    <property type="evidence" value="ECO:0007669"/>
    <property type="project" value="TreeGrafter"/>
</dbReference>
<evidence type="ECO:0000256" key="8">
    <source>
        <dbReference type="RuleBase" id="RU000488"/>
    </source>
</evidence>
<sequence>MENQDQISNTAVYLKNYPNVKAFLAGSFSGMISAISLQPFEVIKTRLQNPLYKHKSKHSHSGPENIRHILSNILREGHIRELWIGTWPSLLRTVPGVGIYFCSLNFMKSHFFIDKLPNPLENIAMGVIARCTGDSILMPLTVVKTRVESGMYSYRSVFYAIKEIHHTEGVRGLTRGIVPMLMRDMPYSGLYYMFYSQSKQLVPKDFLNSSYSSLIHGACAASSSILSSIITHPPDVLKTRMQLYPYEFKGLWSAIVHIKAHDGFFGYFKGFLPRMMRRSFVSVISWTVYERIS</sequence>
<keyword evidence="5" id="KW-0677">Repeat</keyword>
<dbReference type="PRINTS" id="PR00926">
    <property type="entry name" value="MITOCARRIER"/>
</dbReference>
<dbReference type="GO" id="GO:0016020">
    <property type="term" value="C:membrane"/>
    <property type="evidence" value="ECO:0007669"/>
    <property type="project" value="UniProtKB-SubCell"/>
</dbReference>
<accession>A0A9N9SMH9</accession>
<keyword evidence="3 8" id="KW-0813">Transport</keyword>
<evidence type="ECO:0000256" key="7">
    <source>
        <dbReference type="PROSITE-ProRule" id="PRU00282"/>
    </source>
</evidence>
<evidence type="ECO:0000313" key="10">
    <source>
        <dbReference type="Proteomes" id="UP001153737"/>
    </source>
</evidence>
<dbReference type="AlphaFoldDB" id="A0A9N9SMH9"/>
<evidence type="ECO:0000256" key="3">
    <source>
        <dbReference type="ARBA" id="ARBA00022448"/>
    </source>
</evidence>
<dbReference type="Pfam" id="PF00153">
    <property type="entry name" value="Mito_carr"/>
    <property type="match status" value="3"/>
</dbReference>
<dbReference type="Proteomes" id="UP001153737">
    <property type="component" value="Chromosome 9"/>
</dbReference>
<dbReference type="InterPro" id="IPR018108">
    <property type="entry name" value="MCP_transmembrane"/>
</dbReference>
<dbReference type="EMBL" id="OU896715">
    <property type="protein sequence ID" value="CAG9825189.1"/>
    <property type="molecule type" value="Genomic_DNA"/>
</dbReference>
<feature type="repeat" description="Solcar" evidence="7">
    <location>
        <begin position="17"/>
        <end position="110"/>
    </location>
</feature>
<reference evidence="9" key="1">
    <citation type="submission" date="2022-01" db="EMBL/GenBank/DDBJ databases">
        <authorList>
            <person name="King R."/>
        </authorList>
    </citation>
    <scope>NUCLEOTIDE SEQUENCE</scope>
</reference>
<protein>
    <recommendedName>
        <fullName evidence="11">Mitochondrial glycine transporter</fullName>
    </recommendedName>
</protein>